<dbReference type="Proteomes" id="UP000465266">
    <property type="component" value="Unassembled WGS sequence"/>
</dbReference>
<dbReference type="PROSITE" id="PS50822">
    <property type="entry name" value="PIWI"/>
    <property type="match status" value="1"/>
</dbReference>
<comment type="caution">
    <text evidence="3">The sequence shown here is derived from an EMBL/GenBank/DDBJ whole genome shotgun (WGS) entry which is preliminary data.</text>
</comment>
<dbReference type="Gene3D" id="2.170.260.10">
    <property type="entry name" value="paz domain"/>
    <property type="match status" value="1"/>
</dbReference>
<dbReference type="PANTHER" id="PTHR22891">
    <property type="entry name" value="EUKARYOTIC TRANSLATION INITIATION FACTOR 2C"/>
    <property type="match status" value="1"/>
</dbReference>
<dbReference type="Gene3D" id="3.40.50.2300">
    <property type="match status" value="1"/>
</dbReference>
<evidence type="ECO:0000259" key="2">
    <source>
        <dbReference type="PROSITE" id="PS50822"/>
    </source>
</evidence>
<accession>A0ABQ1A4M5</accession>
<dbReference type="Pfam" id="PF16488">
    <property type="entry name" value="ArgoL2"/>
    <property type="match status" value="1"/>
</dbReference>
<sequence>MLFLQIEDKGEDSLSMPAGAARKWHPVSLPDDPKVAFWRNGADARRGSILPCRQEVLGIPSLDGVEEATADGDAVETEAPLDVEAAEDEPWSFHSVQASQEAVLFEETQEAVEMHPEVAEEANSEVAAEGTLEAEDVEAGASEVAAATKGPGYSRNHGGRVVAPSPKIEQTEAAIAKALVAKRQKTVGQARYPERPGYGTQGSPVTLYANYFELKAVGKELFRYNVDIVADSARTKPTGKKARQIIRLLLDEHFLQYQKSIATDYKSTLVSRVELPSQGRYNVRYRDEHEDDYPEQPRVYRVNCQFTGRLNPGDLLDYLTSANASAMFDSKAEVLQVMSIVMGHHPKTDRAVASVGANKHFPIHPDAAERYDLGAGLEALRGFFVSVRAATARILINVQVKYAACYQEGPLANVINEYQRGSNRNIYKLEAFLKKLRIQATHIVRKNKKGQVVPRIKTVAGLATRADGASLPHPPKVARHGAGPKDVQFFLEAHGQKSEPGDSKGKKGKKPAKAGPAPAGRYITVSDFFLQEYKKSLDPNMPVVNVGTRENPSYLPVEVCLVEPGQPAKSKLTPMQTRNMLSFAVRSPASNADSIVSKGTAVLGLKDPLNPTLANFGMQPGPQLVTVAGRVLSAPQVYYKDAKSKQRHIDTMDGSWNMKAIKFSTPTKLPSWTWLYIDSERGRPHFENQSQLNASLQAFTAKLNEIGVAAAAPEPGMMIRLTGSDHEGEIDRAVGELMDLYNPTLILTILYSSDAEAYNCIKQICDVRRGVRNINVLAEKLRRANDQYYANVGLKFNLKLGGANQTLKASELGIVAEGKTMLVGIDVTHPSPGSSAQAPSVAGMVASVDASLSQWPADIRIQASRQEMVSDLDEMLKARLQRWARANKNALPENIIVYRDGVSEGQYDVVIEQELPLLKKACAETYPTADTKKNLPRISIVIVGKRHHTRFYPSRDEDADRSVNPKNGTVVDRGVTEARNWDFYLQAHTAIKGTARPAHYFTVWDEIFARQKPVAPFQNAADILEDLTHRLCYLFGRATKAVSICPPAYYADLVCTRARCYLSSVFDPTTTATPSASEIAGSGRDGLARSSDVQIHANVRDTMFYI</sequence>
<dbReference type="SMART" id="SM00950">
    <property type="entry name" value="Piwi"/>
    <property type="match status" value="1"/>
</dbReference>
<keyword evidence="4" id="KW-1185">Reference proteome</keyword>
<feature type="domain" description="Piwi" evidence="2">
    <location>
        <begin position="745"/>
        <end position="1063"/>
    </location>
</feature>
<dbReference type="Pfam" id="PF08699">
    <property type="entry name" value="ArgoL1"/>
    <property type="match status" value="1"/>
</dbReference>
<dbReference type="Pfam" id="PF02171">
    <property type="entry name" value="Piwi"/>
    <property type="match status" value="1"/>
</dbReference>
<dbReference type="InterPro" id="IPR003165">
    <property type="entry name" value="Piwi"/>
</dbReference>
<protein>
    <submittedName>
        <fullName evidence="3">Protein argonaute-3</fullName>
    </submittedName>
</protein>
<dbReference type="InterPro" id="IPR012337">
    <property type="entry name" value="RNaseH-like_sf"/>
</dbReference>
<feature type="compositionally biased region" description="Basic and acidic residues" evidence="1">
    <location>
        <begin position="496"/>
        <end position="505"/>
    </location>
</feature>
<dbReference type="SUPFAM" id="SSF53098">
    <property type="entry name" value="Ribonuclease H-like"/>
    <property type="match status" value="1"/>
</dbReference>
<dbReference type="InterPro" id="IPR045246">
    <property type="entry name" value="Piwi_ago-like"/>
</dbReference>
<dbReference type="InterPro" id="IPR003100">
    <property type="entry name" value="PAZ_dom"/>
</dbReference>
<proteinExistence type="predicted"/>
<dbReference type="InterPro" id="IPR014811">
    <property type="entry name" value="ArgoL1"/>
</dbReference>
<evidence type="ECO:0000313" key="3">
    <source>
        <dbReference type="EMBL" id="GFF73435.1"/>
    </source>
</evidence>
<dbReference type="CDD" id="cd04657">
    <property type="entry name" value="Piwi_ago-like"/>
    <property type="match status" value="1"/>
</dbReference>
<feature type="region of interest" description="Disordered" evidence="1">
    <location>
        <begin position="496"/>
        <end position="518"/>
    </location>
</feature>
<dbReference type="InterPro" id="IPR032472">
    <property type="entry name" value="ArgoL2"/>
</dbReference>
<dbReference type="InterPro" id="IPR032474">
    <property type="entry name" value="Argonaute_N"/>
</dbReference>
<dbReference type="Pfam" id="PF02170">
    <property type="entry name" value="PAZ"/>
    <property type="match status" value="1"/>
</dbReference>
<dbReference type="SUPFAM" id="SSF101690">
    <property type="entry name" value="PAZ domain"/>
    <property type="match status" value="1"/>
</dbReference>
<evidence type="ECO:0000313" key="4">
    <source>
        <dbReference type="Proteomes" id="UP000465266"/>
    </source>
</evidence>
<dbReference type="SMART" id="SM01163">
    <property type="entry name" value="DUF1785"/>
    <property type="match status" value="1"/>
</dbReference>
<evidence type="ECO:0000256" key="1">
    <source>
        <dbReference type="SAM" id="MobiDB-lite"/>
    </source>
</evidence>
<organism evidence="3 4">
    <name type="scientific">Aspergillus udagawae</name>
    <dbReference type="NCBI Taxonomy" id="91492"/>
    <lineage>
        <taxon>Eukaryota</taxon>
        <taxon>Fungi</taxon>
        <taxon>Dikarya</taxon>
        <taxon>Ascomycota</taxon>
        <taxon>Pezizomycotina</taxon>
        <taxon>Eurotiomycetes</taxon>
        <taxon>Eurotiomycetidae</taxon>
        <taxon>Eurotiales</taxon>
        <taxon>Aspergillaceae</taxon>
        <taxon>Aspergillus</taxon>
        <taxon>Aspergillus subgen. Fumigati</taxon>
    </lineage>
</organism>
<dbReference type="CDD" id="cd02846">
    <property type="entry name" value="PAZ_argonaute_like"/>
    <property type="match status" value="1"/>
</dbReference>
<dbReference type="InterPro" id="IPR036085">
    <property type="entry name" value="PAZ_dom_sf"/>
</dbReference>
<gene>
    <name evidence="3" type="ORF">IFM53868_01070</name>
</gene>
<reference evidence="3 4" key="1">
    <citation type="submission" date="2020-01" db="EMBL/GenBank/DDBJ databases">
        <title>Draft genome sequence of Aspergillus udagawae IFM 53868.</title>
        <authorList>
            <person name="Takahashi H."/>
            <person name="Yaguchi T."/>
        </authorList>
    </citation>
    <scope>NUCLEOTIDE SEQUENCE [LARGE SCALE GENOMIC DNA]</scope>
    <source>
        <strain evidence="3 4">IFM 53868</strain>
    </source>
</reference>
<dbReference type="Pfam" id="PF16486">
    <property type="entry name" value="ArgoN"/>
    <property type="match status" value="1"/>
</dbReference>
<dbReference type="EMBL" id="BLKG01000006">
    <property type="protein sequence ID" value="GFF73435.1"/>
    <property type="molecule type" value="Genomic_DNA"/>
</dbReference>
<dbReference type="InterPro" id="IPR036397">
    <property type="entry name" value="RNaseH_sf"/>
</dbReference>
<dbReference type="Gene3D" id="3.30.420.10">
    <property type="entry name" value="Ribonuclease H-like superfamily/Ribonuclease H"/>
    <property type="match status" value="1"/>
</dbReference>
<name>A0ABQ1A4M5_9EURO</name>